<organism evidence="5 6">
    <name type="scientific">Tranquillimonas rosea</name>
    <dbReference type="NCBI Taxonomy" id="641238"/>
    <lineage>
        <taxon>Bacteria</taxon>
        <taxon>Pseudomonadati</taxon>
        <taxon>Pseudomonadota</taxon>
        <taxon>Alphaproteobacteria</taxon>
        <taxon>Rhodobacterales</taxon>
        <taxon>Roseobacteraceae</taxon>
        <taxon>Tranquillimonas</taxon>
    </lineage>
</organism>
<feature type="repeat" description="ANK" evidence="3">
    <location>
        <begin position="174"/>
        <end position="206"/>
    </location>
</feature>
<evidence type="ECO:0000256" key="4">
    <source>
        <dbReference type="SAM" id="SignalP"/>
    </source>
</evidence>
<sequence>MPAFRRVLFSLPLLFLPLVCTAEEASDECRGWLSDDFYRSATAGDVRGCLSAGRGLDERTGTGETPLHLAAAHGNGAELVRALLAEGADVALTTAENRTPLATAAAEGSSAAVISYLIVWGADPNARLSTDSCRLPLRTCAETSLHLAARRPDGAAIMAALVAGGAEVGSVNEQVQTPLHLAAKNAGLAEVRLLLQAGADVDATDEDGETPLHELTRLPNASPETVSAFLDAGASPDARAEEGVTPLLLATAYTESPEVFNSLLGASSEPCYEDERGRSVIMLYERNAALVKDARYWNLHERCAE</sequence>
<dbReference type="EMBL" id="FOGU01000001">
    <property type="protein sequence ID" value="SER47572.1"/>
    <property type="molecule type" value="Genomic_DNA"/>
</dbReference>
<name>A0A1H9PH59_9RHOB</name>
<feature type="repeat" description="ANK" evidence="3">
    <location>
        <begin position="96"/>
        <end position="129"/>
    </location>
</feature>
<accession>A0A1H9PH59</accession>
<dbReference type="Pfam" id="PF12796">
    <property type="entry name" value="Ank_2"/>
    <property type="match status" value="2"/>
</dbReference>
<evidence type="ECO:0000256" key="3">
    <source>
        <dbReference type="PROSITE-ProRule" id="PRU00023"/>
    </source>
</evidence>
<dbReference type="Proteomes" id="UP000198885">
    <property type="component" value="Unassembled WGS sequence"/>
</dbReference>
<dbReference type="PRINTS" id="PR01415">
    <property type="entry name" value="ANKYRIN"/>
</dbReference>
<feature type="repeat" description="ANK" evidence="3">
    <location>
        <begin position="62"/>
        <end position="95"/>
    </location>
</feature>
<dbReference type="SMART" id="SM00248">
    <property type="entry name" value="ANK"/>
    <property type="match status" value="6"/>
</dbReference>
<feature type="chain" id="PRO_5011480581" evidence="4">
    <location>
        <begin position="23"/>
        <end position="305"/>
    </location>
</feature>
<feature type="repeat" description="ANK" evidence="3">
    <location>
        <begin position="207"/>
        <end position="241"/>
    </location>
</feature>
<dbReference type="PROSITE" id="PS50088">
    <property type="entry name" value="ANK_REPEAT"/>
    <property type="match status" value="4"/>
</dbReference>
<dbReference type="PANTHER" id="PTHR24198:SF165">
    <property type="entry name" value="ANKYRIN REPEAT-CONTAINING PROTEIN-RELATED"/>
    <property type="match status" value="1"/>
</dbReference>
<dbReference type="RefSeq" id="WP_092687020.1">
    <property type="nucleotide sequence ID" value="NZ_FOGU01000001.1"/>
</dbReference>
<dbReference type="PANTHER" id="PTHR24198">
    <property type="entry name" value="ANKYRIN REPEAT AND PROTEIN KINASE DOMAIN-CONTAINING PROTEIN"/>
    <property type="match status" value="1"/>
</dbReference>
<evidence type="ECO:0000313" key="5">
    <source>
        <dbReference type="EMBL" id="SER47572.1"/>
    </source>
</evidence>
<dbReference type="Gene3D" id="1.25.40.20">
    <property type="entry name" value="Ankyrin repeat-containing domain"/>
    <property type="match status" value="3"/>
</dbReference>
<gene>
    <name evidence="5" type="ORF">SAMN04490244_101183</name>
</gene>
<protein>
    <submittedName>
        <fullName evidence="5">Ankyrin repeat-containing protein</fullName>
    </submittedName>
</protein>
<dbReference type="AlphaFoldDB" id="A0A1H9PH59"/>
<dbReference type="SUPFAM" id="SSF48403">
    <property type="entry name" value="Ankyrin repeat"/>
    <property type="match status" value="1"/>
</dbReference>
<evidence type="ECO:0000256" key="2">
    <source>
        <dbReference type="ARBA" id="ARBA00023043"/>
    </source>
</evidence>
<reference evidence="5 6" key="1">
    <citation type="submission" date="2016-10" db="EMBL/GenBank/DDBJ databases">
        <authorList>
            <person name="de Groot N.N."/>
        </authorList>
    </citation>
    <scope>NUCLEOTIDE SEQUENCE [LARGE SCALE GENOMIC DNA]</scope>
    <source>
        <strain evidence="5 6">DSM 23042</strain>
    </source>
</reference>
<keyword evidence="6" id="KW-1185">Reference proteome</keyword>
<feature type="signal peptide" evidence="4">
    <location>
        <begin position="1"/>
        <end position="22"/>
    </location>
</feature>
<dbReference type="PROSITE" id="PS50297">
    <property type="entry name" value="ANK_REP_REGION"/>
    <property type="match status" value="3"/>
</dbReference>
<keyword evidence="2 3" id="KW-0040">ANK repeat</keyword>
<proteinExistence type="predicted"/>
<evidence type="ECO:0000256" key="1">
    <source>
        <dbReference type="ARBA" id="ARBA00022737"/>
    </source>
</evidence>
<dbReference type="STRING" id="641238.SAMN04490244_101183"/>
<dbReference type="OrthoDB" id="7872474at2"/>
<keyword evidence="4" id="KW-0732">Signal</keyword>
<dbReference type="InterPro" id="IPR036770">
    <property type="entry name" value="Ankyrin_rpt-contain_sf"/>
</dbReference>
<dbReference type="InterPro" id="IPR002110">
    <property type="entry name" value="Ankyrin_rpt"/>
</dbReference>
<evidence type="ECO:0000313" key="6">
    <source>
        <dbReference type="Proteomes" id="UP000198885"/>
    </source>
</evidence>
<keyword evidence="1" id="KW-0677">Repeat</keyword>